<evidence type="ECO:0000256" key="2">
    <source>
        <dbReference type="ARBA" id="ARBA00022448"/>
    </source>
</evidence>
<dbReference type="Pfam" id="PF00005">
    <property type="entry name" value="ABC_tran"/>
    <property type="match status" value="1"/>
</dbReference>
<dbReference type="InterPro" id="IPR027417">
    <property type="entry name" value="P-loop_NTPase"/>
</dbReference>
<comment type="subcellular location">
    <subcellularLocation>
        <location evidence="1">Membrane</location>
        <topology evidence="1">Multi-pass membrane protein</topology>
    </subcellularLocation>
</comment>
<dbReference type="OrthoDB" id="184675at2759"/>
<dbReference type="PANTHER" id="PTHR48041:SF139">
    <property type="entry name" value="PROTEIN SCARLET"/>
    <property type="match status" value="1"/>
</dbReference>
<dbReference type="EMBL" id="DS989739">
    <property type="protein sequence ID" value="EEA08426.1"/>
    <property type="molecule type" value="Genomic_DNA"/>
</dbReference>
<evidence type="ECO:0000256" key="6">
    <source>
        <dbReference type="ARBA" id="ARBA00022989"/>
    </source>
</evidence>
<dbReference type="VEuPathDB" id="CryptoDB:CMU_021900"/>
<dbReference type="InterPro" id="IPR003593">
    <property type="entry name" value="AAA+_ATPase"/>
</dbReference>
<keyword evidence="2" id="KW-0813">Transport</keyword>
<evidence type="ECO:0000256" key="8">
    <source>
        <dbReference type="SAM" id="Phobius"/>
    </source>
</evidence>
<dbReference type="GO" id="GO:0140359">
    <property type="term" value="F:ABC-type transporter activity"/>
    <property type="evidence" value="ECO:0007669"/>
    <property type="project" value="InterPro"/>
</dbReference>
<dbReference type="InterPro" id="IPR050352">
    <property type="entry name" value="ABCG_transporters"/>
</dbReference>
<evidence type="ECO:0000256" key="5">
    <source>
        <dbReference type="ARBA" id="ARBA00022840"/>
    </source>
</evidence>
<dbReference type="eggNOG" id="KOG0061">
    <property type="taxonomic scope" value="Eukaryota"/>
</dbReference>
<feature type="transmembrane region" description="Helical" evidence="8">
    <location>
        <begin position="380"/>
        <end position="407"/>
    </location>
</feature>
<dbReference type="SMART" id="SM00382">
    <property type="entry name" value="AAA"/>
    <property type="match status" value="1"/>
</dbReference>
<dbReference type="GeneID" id="6997822"/>
<dbReference type="PANTHER" id="PTHR48041">
    <property type="entry name" value="ABC TRANSPORTER G FAMILY MEMBER 28"/>
    <property type="match status" value="1"/>
</dbReference>
<dbReference type="Pfam" id="PF19055">
    <property type="entry name" value="ABC2_membrane_7"/>
    <property type="match status" value="1"/>
</dbReference>
<feature type="transmembrane region" description="Helical" evidence="8">
    <location>
        <begin position="474"/>
        <end position="497"/>
    </location>
</feature>
<sequence length="645" mass="73141">MMVSGEYESKTQRNSIFQEKLNNGIYLGAKNISYTIRNGIYVQKITHILNDINFVAEPGKVVAILGPSGSGKTSLLNILAGRIKSKGQRLIGGQIYINGKKVTNSELRSCSNFVMQNEVMLPYLTVQETLNLSAQLRLPNCTAHERHERINLIISDLGLSHCRNKIVGDNEIKSLSGGERRRVALAIELISDPYLLFIDEPTSGLDAFLSLQILQLLLKLAKSGRTIVCSVHQPRSQIFQSFNEILLLSKGESIFYGSVKDCIDFFEINNYTVPQNYNPSDYFLDLLVPKSTVNRHFSNTRNDFITYENLRILSKKFSSSEYSNKVLSNIDWQINSQLQPWKPALIFNKHTKGFFNNLLRPFYVLSIIFKRTFINHSRNFLGSFTLNSCINIITALIVGGIFFQLPVYGDSSIHAITNVYNIVGALFFILSFSSFNSLMCLESISKYRIIFNRERANGLYGTMEFMIAKELGDFIFYFIPPLFFSVIYFFMTGAGNVSYNNWTMVQQFFVYQVIVQCIIWASIGISYFISSLTTSLELAQGIAPIIMVLMMVVSGFYLTTNRISVWISWFQYLSFVKFGYVALLLNSFPPNNQWGPLTTNEILYQLSISDTSIGTNIGIIIGLGFAYRFLAFIIFSNIYKSVGLE</sequence>
<keyword evidence="6 8" id="KW-1133">Transmembrane helix</keyword>
<dbReference type="OMA" id="FIHERAM"/>
<evidence type="ECO:0000256" key="7">
    <source>
        <dbReference type="ARBA" id="ARBA00023136"/>
    </source>
</evidence>
<feature type="transmembrane region" description="Helical" evidence="8">
    <location>
        <begin position="617"/>
        <end position="639"/>
    </location>
</feature>
<dbReference type="InterPro" id="IPR017871">
    <property type="entry name" value="ABC_transporter-like_CS"/>
</dbReference>
<dbReference type="Gene3D" id="3.40.50.300">
    <property type="entry name" value="P-loop containing nucleotide triphosphate hydrolases"/>
    <property type="match status" value="1"/>
</dbReference>
<keyword evidence="11" id="KW-1185">Reference proteome</keyword>
<dbReference type="GO" id="GO:0005524">
    <property type="term" value="F:ATP binding"/>
    <property type="evidence" value="ECO:0007669"/>
    <property type="project" value="UniProtKB-KW"/>
</dbReference>
<dbReference type="PROSITE" id="PS00211">
    <property type="entry name" value="ABC_TRANSPORTER_1"/>
    <property type="match status" value="1"/>
</dbReference>
<dbReference type="GO" id="GO:0016887">
    <property type="term" value="F:ATP hydrolysis activity"/>
    <property type="evidence" value="ECO:0007669"/>
    <property type="project" value="InterPro"/>
</dbReference>
<evidence type="ECO:0000313" key="11">
    <source>
        <dbReference type="Proteomes" id="UP000001460"/>
    </source>
</evidence>
<keyword evidence="3 8" id="KW-0812">Transmembrane</keyword>
<evidence type="ECO:0000256" key="1">
    <source>
        <dbReference type="ARBA" id="ARBA00004141"/>
    </source>
</evidence>
<feature type="transmembrane region" description="Helical" evidence="8">
    <location>
        <begin position="509"/>
        <end position="529"/>
    </location>
</feature>
<evidence type="ECO:0000256" key="4">
    <source>
        <dbReference type="ARBA" id="ARBA00022741"/>
    </source>
</evidence>
<dbReference type="Proteomes" id="UP000001460">
    <property type="component" value="Unassembled WGS sequence"/>
</dbReference>
<dbReference type="AlphaFoldDB" id="B6AJN5"/>
<feature type="transmembrane region" description="Helical" evidence="8">
    <location>
        <begin position="541"/>
        <end position="560"/>
    </location>
</feature>
<dbReference type="InterPro" id="IPR043926">
    <property type="entry name" value="ABCG_dom"/>
</dbReference>
<feature type="transmembrane region" description="Helical" evidence="8">
    <location>
        <begin position="419"/>
        <end position="441"/>
    </location>
</feature>
<feature type="domain" description="ABC transporter" evidence="9">
    <location>
        <begin position="27"/>
        <end position="275"/>
    </location>
</feature>
<dbReference type="GO" id="GO:0016020">
    <property type="term" value="C:membrane"/>
    <property type="evidence" value="ECO:0007669"/>
    <property type="project" value="UniProtKB-SubCell"/>
</dbReference>
<keyword evidence="4" id="KW-0547">Nucleotide-binding</keyword>
<reference evidence="10" key="1">
    <citation type="submission" date="2008-06" db="EMBL/GenBank/DDBJ databases">
        <authorList>
            <person name="Lorenzi H."/>
            <person name="Inman J."/>
            <person name="Miller J."/>
            <person name="Schobel S."/>
            <person name="Amedeo P."/>
            <person name="Caler E.V."/>
            <person name="da Silva J."/>
        </authorList>
    </citation>
    <scope>NUCLEOTIDE SEQUENCE [LARGE SCALE GENOMIC DNA]</scope>
    <source>
        <strain evidence="10">RN66</strain>
    </source>
</reference>
<dbReference type="SUPFAM" id="SSF52540">
    <property type="entry name" value="P-loop containing nucleoside triphosphate hydrolases"/>
    <property type="match status" value="1"/>
</dbReference>
<evidence type="ECO:0000313" key="10">
    <source>
        <dbReference type="EMBL" id="EEA08426.1"/>
    </source>
</evidence>
<dbReference type="STRING" id="441375.B6AJN5"/>
<dbReference type="RefSeq" id="XP_002142775.1">
    <property type="nucleotide sequence ID" value="XM_002142739.1"/>
</dbReference>
<feature type="transmembrane region" description="Helical" evidence="8">
    <location>
        <begin position="566"/>
        <end position="585"/>
    </location>
</feature>
<dbReference type="Pfam" id="PF01061">
    <property type="entry name" value="ABC2_membrane"/>
    <property type="match status" value="1"/>
</dbReference>
<protein>
    <submittedName>
        <fullName evidence="10">ABC-2 type transporter family protein</fullName>
    </submittedName>
</protein>
<keyword evidence="5" id="KW-0067">ATP-binding</keyword>
<organism evidence="10 11">
    <name type="scientific">Cryptosporidium muris (strain RN66)</name>
    <dbReference type="NCBI Taxonomy" id="441375"/>
    <lineage>
        <taxon>Eukaryota</taxon>
        <taxon>Sar</taxon>
        <taxon>Alveolata</taxon>
        <taxon>Apicomplexa</taxon>
        <taxon>Conoidasida</taxon>
        <taxon>Coccidia</taxon>
        <taxon>Eucoccidiorida</taxon>
        <taxon>Eimeriorina</taxon>
        <taxon>Cryptosporidiidae</taxon>
        <taxon>Cryptosporidium</taxon>
    </lineage>
</organism>
<dbReference type="PROSITE" id="PS50893">
    <property type="entry name" value="ABC_TRANSPORTER_2"/>
    <property type="match status" value="1"/>
</dbReference>
<keyword evidence="7 8" id="KW-0472">Membrane</keyword>
<accession>B6AJN5</accession>
<gene>
    <name evidence="10" type="ORF">CMU_021900</name>
</gene>
<name>B6AJN5_CRYMR</name>
<dbReference type="CDD" id="cd03213">
    <property type="entry name" value="ABCG_EPDR"/>
    <property type="match status" value="1"/>
</dbReference>
<evidence type="ECO:0000259" key="9">
    <source>
        <dbReference type="PROSITE" id="PS50893"/>
    </source>
</evidence>
<dbReference type="InterPro" id="IPR013525">
    <property type="entry name" value="ABC2_TM"/>
</dbReference>
<dbReference type="InterPro" id="IPR003439">
    <property type="entry name" value="ABC_transporter-like_ATP-bd"/>
</dbReference>
<evidence type="ECO:0000256" key="3">
    <source>
        <dbReference type="ARBA" id="ARBA00022692"/>
    </source>
</evidence>
<proteinExistence type="predicted"/>